<reference evidence="4 5" key="1">
    <citation type="submission" date="2018-11" db="EMBL/GenBank/DDBJ databases">
        <title>Genomic profiling of Staphylococcus species from a Poultry farm system in KwaZulu-Natal, South Africa.</title>
        <authorList>
            <person name="Amoako D.G."/>
            <person name="Somboro A.M."/>
            <person name="Abia A.L.K."/>
            <person name="Bester L.A."/>
            <person name="Essack S.Y."/>
        </authorList>
    </citation>
    <scope>NUCLEOTIDE SEQUENCE [LARGE SCALE GENOMIC DNA]</scope>
    <source>
        <strain evidence="4 5">SA9</strain>
    </source>
</reference>
<sequence length="75" mass="8391">MGEKKADNLLNAIEASKKNSLEHLLFGLGIRHLGVKASQVIAERFETMDRLFKVTEEELLEIHDIGDQLATSLIT</sequence>
<feature type="domain" description="DisA/LigA helix-hairpin-helix motif" evidence="3">
    <location>
        <begin position="24"/>
        <end position="73"/>
    </location>
</feature>
<dbReference type="Proteomes" id="UP000293434">
    <property type="component" value="Unassembled WGS sequence"/>
</dbReference>
<protein>
    <submittedName>
        <fullName evidence="4">NAD-dependent DNA ligase LigA</fullName>
        <ecNumber evidence="4">6.5.1.2</ecNumber>
    </submittedName>
</protein>
<keyword evidence="2" id="KW-0234">DNA repair</keyword>
<dbReference type="EC" id="6.5.1.2" evidence="4"/>
<comment type="caution">
    <text evidence="4">The sequence shown here is derived from an EMBL/GenBank/DDBJ whole genome shotgun (WGS) entry which is preliminary data.</text>
</comment>
<evidence type="ECO:0000256" key="1">
    <source>
        <dbReference type="ARBA" id="ARBA00022763"/>
    </source>
</evidence>
<dbReference type="GO" id="GO:0006281">
    <property type="term" value="P:DNA repair"/>
    <property type="evidence" value="ECO:0007669"/>
    <property type="project" value="UniProtKB-KW"/>
</dbReference>
<dbReference type="EMBL" id="RQTC01000736">
    <property type="protein sequence ID" value="RZH88080.1"/>
    <property type="molecule type" value="Genomic_DNA"/>
</dbReference>
<accession>A0AB74DZL3</accession>
<evidence type="ECO:0000259" key="3">
    <source>
        <dbReference type="Pfam" id="PF12826"/>
    </source>
</evidence>
<proteinExistence type="predicted"/>
<evidence type="ECO:0000256" key="2">
    <source>
        <dbReference type="ARBA" id="ARBA00023204"/>
    </source>
</evidence>
<dbReference type="Gene3D" id="1.10.150.20">
    <property type="entry name" value="5' to 3' exonuclease, C-terminal subdomain"/>
    <property type="match status" value="1"/>
</dbReference>
<gene>
    <name evidence="4" type="primary">ligA</name>
    <name evidence="4" type="ORF">EIG94_17145</name>
</gene>
<organism evidence="4 5">
    <name type="scientific">Staphylococcus aureus</name>
    <dbReference type="NCBI Taxonomy" id="1280"/>
    <lineage>
        <taxon>Bacteria</taxon>
        <taxon>Bacillati</taxon>
        <taxon>Bacillota</taxon>
        <taxon>Bacilli</taxon>
        <taxon>Bacillales</taxon>
        <taxon>Staphylococcaceae</taxon>
        <taxon>Staphylococcus</taxon>
    </lineage>
</organism>
<dbReference type="RefSeq" id="WP_277986747.1">
    <property type="nucleotide sequence ID" value="NZ_RQTC01000736.1"/>
</dbReference>
<feature type="non-terminal residue" evidence="4">
    <location>
        <position position="75"/>
    </location>
</feature>
<evidence type="ECO:0000313" key="4">
    <source>
        <dbReference type="EMBL" id="RZH88080.1"/>
    </source>
</evidence>
<dbReference type="GO" id="GO:0003911">
    <property type="term" value="F:DNA ligase (NAD+) activity"/>
    <property type="evidence" value="ECO:0007669"/>
    <property type="project" value="UniProtKB-EC"/>
</dbReference>
<dbReference type="SUPFAM" id="SSF47781">
    <property type="entry name" value="RuvA domain 2-like"/>
    <property type="match status" value="1"/>
</dbReference>
<dbReference type="InterPro" id="IPR010994">
    <property type="entry name" value="RuvA_2-like"/>
</dbReference>
<dbReference type="Pfam" id="PF12826">
    <property type="entry name" value="HHH_2"/>
    <property type="match status" value="1"/>
</dbReference>
<keyword evidence="4" id="KW-0436">Ligase</keyword>
<keyword evidence="1" id="KW-0227">DNA damage</keyword>
<evidence type="ECO:0000313" key="5">
    <source>
        <dbReference type="Proteomes" id="UP000293434"/>
    </source>
</evidence>
<dbReference type="AlphaFoldDB" id="A0AB74DZL3"/>
<dbReference type="InterPro" id="IPR041663">
    <property type="entry name" value="DisA/LigA_HHH"/>
</dbReference>
<feature type="non-terminal residue" evidence="4">
    <location>
        <position position="1"/>
    </location>
</feature>
<name>A0AB74DZL3_STAAU</name>